<evidence type="ECO:0000256" key="2">
    <source>
        <dbReference type="ARBA" id="ARBA00034301"/>
    </source>
</evidence>
<dbReference type="PANTHER" id="PTHR42951">
    <property type="entry name" value="METALLO-BETA-LACTAMASE DOMAIN-CONTAINING"/>
    <property type="match status" value="1"/>
</dbReference>
<accession>A0A383RA58</accession>
<comment type="function">
    <text evidence="2">Counteracts the endogenous Pycsar antiviral defense system. Phosphodiesterase that enables metal-dependent hydrolysis of host cyclic nucleotide Pycsar defense signals such as cCMP and cUMP.</text>
</comment>
<evidence type="ECO:0000256" key="3">
    <source>
        <dbReference type="ARBA" id="ARBA00048505"/>
    </source>
</evidence>
<dbReference type="Proteomes" id="UP000304148">
    <property type="component" value="Chromosome"/>
</dbReference>
<comment type="catalytic activity">
    <reaction evidence="3">
        <text>3',5'-cyclic UMP + H2O = UMP + H(+)</text>
        <dbReference type="Rhea" id="RHEA:70575"/>
        <dbReference type="ChEBI" id="CHEBI:15377"/>
        <dbReference type="ChEBI" id="CHEBI:15378"/>
        <dbReference type="ChEBI" id="CHEBI:57865"/>
        <dbReference type="ChEBI" id="CHEBI:184387"/>
    </reaction>
    <physiologicalReaction direction="left-to-right" evidence="3">
        <dbReference type="Rhea" id="RHEA:70576"/>
    </physiologicalReaction>
</comment>
<dbReference type="InterPro" id="IPR036866">
    <property type="entry name" value="RibonucZ/Hydroxyglut_hydro"/>
</dbReference>
<protein>
    <submittedName>
        <fullName evidence="5">Hydrolase glyoxylase</fullName>
    </submittedName>
</protein>
<dbReference type="InterPro" id="IPR050855">
    <property type="entry name" value="NDM-1-like"/>
</dbReference>
<dbReference type="GO" id="GO:0016787">
    <property type="term" value="F:hydrolase activity"/>
    <property type="evidence" value="ECO:0007669"/>
    <property type="project" value="UniProtKB-KW"/>
</dbReference>
<evidence type="ECO:0000259" key="4">
    <source>
        <dbReference type="SMART" id="SM00849"/>
    </source>
</evidence>
<dbReference type="Gene3D" id="3.60.15.10">
    <property type="entry name" value="Ribonuclease Z/Hydroxyacylglutathione hydrolase-like"/>
    <property type="match status" value="1"/>
</dbReference>
<proteinExistence type="predicted"/>
<reference evidence="6" key="1">
    <citation type="submission" date="2018-08" db="EMBL/GenBank/DDBJ databases">
        <authorList>
            <person name="Chevrot R."/>
        </authorList>
    </citation>
    <scope>NUCLEOTIDE SEQUENCE [LARGE SCALE GENOMIC DNA]</scope>
</reference>
<dbReference type="SMART" id="SM00849">
    <property type="entry name" value="Lactamase_B"/>
    <property type="match status" value="1"/>
</dbReference>
<dbReference type="Pfam" id="PF00753">
    <property type="entry name" value="Lactamase_B"/>
    <property type="match status" value="1"/>
</dbReference>
<dbReference type="SUPFAM" id="SSF56281">
    <property type="entry name" value="Metallo-hydrolase/oxidoreductase"/>
    <property type="match status" value="1"/>
</dbReference>
<evidence type="ECO:0000313" key="6">
    <source>
        <dbReference type="Proteomes" id="UP000304148"/>
    </source>
</evidence>
<sequence length="276" mass="31800">MMIQFQKNNITVFQSALYMTTTGIIQTNEAIIMTDPNWLPTEIEEIKRYINKVKGDKQLYIIYTHSDFDHIIGSGAFPEAKVIASKQLDENPNKEGSIQKIKQFDQGYYLHRSYSPVYPTVDIVVSADGQKLELDSITMTFYLAPGHTNDGLFTVIEPYGLFCSGDYLSDVEFPFIFSNYEDYVNTINKAENILLNHQITTHIPGHGSTTQDQEEIQKRIDSSKYYLKQLLHDNGELEKYVSREYPFFEGMKSIHADNKEMVKVVNQEFSEENNLI</sequence>
<dbReference type="EMBL" id="LS992241">
    <property type="protein sequence ID" value="SYX83216.1"/>
    <property type="molecule type" value="Genomic_DNA"/>
</dbReference>
<organism evidence="5 6">
    <name type="scientific">Paenibacillus alvei</name>
    <name type="common">Bacillus alvei</name>
    <dbReference type="NCBI Taxonomy" id="44250"/>
    <lineage>
        <taxon>Bacteria</taxon>
        <taxon>Bacillati</taxon>
        <taxon>Bacillota</taxon>
        <taxon>Bacilli</taxon>
        <taxon>Bacillales</taxon>
        <taxon>Paenibacillaceae</taxon>
        <taxon>Paenibacillus</taxon>
    </lineage>
</organism>
<name>A0A383RA58_PAEAL</name>
<dbReference type="InterPro" id="IPR001279">
    <property type="entry name" value="Metallo-B-lactamas"/>
</dbReference>
<dbReference type="CDD" id="cd06262">
    <property type="entry name" value="metallo-hydrolase-like_MBL-fold"/>
    <property type="match status" value="1"/>
</dbReference>
<dbReference type="AlphaFoldDB" id="A0A383RA58"/>
<keyword evidence="5" id="KW-0378">Hydrolase</keyword>
<evidence type="ECO:0000256" key="1">
    <source>
        <dbReference type="ARBA" id="ARBA00034221"/>
    </source>
</evidence>
<gene>
    <name evidence="5" type="ORF">PBLR_11638</name>
</gene>
<evidence type="ECO:0000313" key="5">
    <source>
        <dbReference type="EMBL" id="SYX83216.1"/>
    </source>
</evidence>
<feature type="domain" description="Metallo-beta-lactamase" evidence="4">
    <location>
        <begin position="19"/>
        <end position="206"/>
    </location>
</feature>
<dbReference type="PANTHER" id="PTHR42951:SF4">
    <property type="entry name" value="ACYL-COENZYME A THIOESTERASE MBLAC2"/>
    <property type="match status" value="1"/>
</dbReference>
<comment type="catalytic activity">
    <reaction evidence="1">
        <text>3',5'-cyclic CMP + H2O = CMP + H(+)</text>
        <dbReference type="Rhea" id="RHEA:72675"/>
        <dbReference type="ChEBI" id="CHEBI:15377"/>
        <dbReference type="ChEBI" id="CHEBI:15378"/>
        <dbReference type="ChEBI" id="CHEBI:58003"/>
        <dbReference type="ChEBI" id="CHEBI:60377"/>
    </reaction>
    <physiologicalReaction direction="left-to-right" evidence="1">
        <dbReference type="Rhea" id="RHEA:72676"/>
    </physiologicalReaction>
</comment>